<gene>
    <name evidence="1" type="ORF">OVA965_LOCUS18169</name>
    <name evidence="2" type="ORF">TMI583_LOCUS18180</name>
</gene>
<dbReference type="Proteomes" id="UP000682733">
    <property type="component" value="Unassembled WGS sequence"/>
</dbReference>
<comment type="caution">
    <text evidence="2">The sequence shown here is derived from an EMBL/GenBank/DDBJ whole genome shotgun (WGS) entry which is preliminary data.</text>
</comment>
<dbReference type="EMBL" id="CAJOBA010008956">
    <property type="protein sequence ID" value="CAF3840416.1"/>
    <property type="molecule type" value="Genomic_DNA"/>
</dbReference>
<organism evidence="2 3">
    <name type="scientific">Didymodactylos carnosus</name>
    <dbReference type="NCBI Taxonomy" id="1234261"/>
    <lineage>
        <taxon>Eukaryota</taxon>
        <taxon>Metazoa</taxon>
        <taxon>Spiralia</taxon>
        <taxon>Gnathifera</taxon>
        <taxon>Rotifera</taxon>
        <taxon>Eurotatoria</taxon>
        <taxon>Bdelloidea</taxon>
        <taxon>Philodinida</taxon>
        <taxon>Philodinidae</taxon>
        <taxon>Didymodactylos</taxon>
    </lineage>
</organism>
<proteinExistence type="predicted"/>
<dbReference type="EMBL" id="CAJNOK010008941">
    <property type="protein sequence ID" value="CAF1076838.1"/>
    <property type="molecule type" value="Genomic_DNA"/>
</dbReference>
<evidence type="ECO:0000313" key="3">
    <source>
        <dbReference type="Proteomes" id="UP000682733"/>
    </source>
</evidence>
<dbReference type="AlphaFoldDB" id="A0A8S2K7D9"/>
<sequence>MPTRSSQTHVVSKPKLKLSKNIVIGDSTTRDLVPKHICTTQHQAQVKTRPGSNINRLHEQSHNGDFYQLLPSSSTATFVMGTINLSTEPTLQTIEHTESFILSFDKLHPNVKLFILHVPYRFYGEANTRSSKRSRNCDMLEKRVRHSFSICPPVTKML</sequence>
<evidence type="ECO:0000313" key="1">
    <source>
        <dbReference type="EMBL" id="CAF1076838.1"/>
    </source>
</evidence>
<name>A0A8S2K7D9_9BILA</name>
<evidence type="ECO:0000313" key="2">
    <source>
        <dbReference type="EMBL" id="CAF3840416.1"/>
    </source>
</evidence>
<reference evidence="2" key="1">
    <citation type="submission" date="2021-02" db="EMBL/GenBank/DDBJ databases">
        <authorList>
            <person name="Nowell W R."/>
        </authorList>
    </citation>
    <scope>NUCLEOTIDE SEQUENCE</scope>
</reference>
<protein>
    <submittedName>
        <fullName evidence="2">Uncharacterized protein</fullName>
    </submittedName>
</protein>
<dbReference type="Proteomes" id="UP000677228">
    <property type="component" value="Unassembled WGS sequence"/>
</dbReference>
<accession>A0A8S2K7D9</accession>